<sequence>MTTPEVVGLVSAAQLRQWARGGPDSKLERLVLAGQGRRLLAEAEALPLSHHLPALDLLEADYNRRKFVTCRDEAGVGLLHKAVFYDFMDIAEYLVSNFPQLVHIKDSVSSLCLK</sequence>
<protein>
    <submittedName>
        <fullName evidence="1">Uncharacterized protein</fullName>
    </submittedName>
</protein>
<gene>
    <name evidence="1" type="ORF">OBRU01_01555</name>
</gene>
<name>A0A0L7LL48_OPEBR</name>
<comment type="caution">
    <text evidence="1">The sequence shown here is derived from an EMBL/GenBank/DDBJ whole genome shotgun (WGS) entry which is preliminary data.</text>
</comment>
<reference evidence="1 2" key="1">
    <citation type="journal article" date="2015" name="Genome Biol. Evol.">
        <title>The genome of winter moth (Operophtera brumata) provides a genomic perspective on sexual dimorphism and phenology.</title>
        <authorList>
            <person name="Derks M.F."/>
            <person name="Smit S."/>
            <person name="Salis L."/>
            <person name="Schijlen E."/>
            <person name="Bossers A."/>
            <person name="Mateman C."/>
            <person name="Pijl A.S."/>
            <person name="de Ridder D."/>
            <person name="Groenen M.A."/>
            <person name="Visser M.E."/>
            <person name="Megens H.J."/>
        </authorList>
    </citation>
    <scope>NUCLEOTIDE SEQUENCE [LARGE SCALE GENOMIC DNA]</scope>
    <source>
        <strain evidence="1">WM2013NL</strain>
        <tissue evidence="1">Head and thorax</tissue>
    </source>
</reference>
<evidence type="ECO:0000313" key="2">
    <source>
        <dbReference type="Proteomes" id="UP000037510"/>
    </source>
</evidence>
<dbReference type="EMBL" id="JTDY01000707">
    <property type="protein sequence ID" value="KOB76147.1"/>
    <property type="molecule type" value="Genomic_DNA"/>
</dbReference>
<dbReference type="AlphaFoldDB" id="A0A0L7LL48"/>
<dbReference type="STRING" id="104452.A0A0L7LL48"/>
<organism evidence="1 2">
    <name type="scientific">Operophtera brumata</name>
    <name type="common">Winter moth</name>
    <name type="synonym">Phalaena brumata</name>
    <dbReference type="NCBI Taxonomy" id="104452"/>
    <lineage>
        <taxon>Eukaryota</taxon>
        <taxon>Metazoa</taxon>
        <taxon>Ecdysozoa</taxon>
        <taxon>Arthropoda</taxon>
        <taxon>Hexapoda</taxon>
        <taxon>Insecta</taxon>
        <taxon>Pterygota</taxon>
        <taxon>Neoptera</taxon>
        <taxon>Endopterygota</taxon>
        <taxon>Lepidoptera</taxon>
        <taxon>Glossata</taxon>
        <taxon>Ditrysia</taxon>
        <taxon>Geometroidea</taxon>
        <taxon>Geometridae</taxon>
        <taxon>Larentiinae</taxon>
        <taxon>Operophtera</taxon>
    </lineage>
</organism>
<keyword evidence="2" id="KW-1185">Reference proteome</keyword>
<evidence type="ECO:0000313" key="1">
    <source>
        <dbReference type="EMBL" id="KOB76147.1"/>
    </source>
</evidence>
<dbReference type="Proteomes" id="UP000037510">
    <property type="component" value="Unassembled WGS sequence"/>
</dbReference>
<accession>A0A0L7LL48</accession>
<proteinExistence type="predicted"/>